<evidence type="ECO:0000259" key="3">
    <source>
        <dbReference type="Pfam" id="PF23783"/>
    </source>
</evidence>
<evidence type="ECO:0000256" key="1">
    <source>
        <dbReference type="SAM" id="MobiDB-lite"/>
    </source>
</evidence>
<dbReference type="InterPro" id="IPR013696">
    <property type="entry name" value="TiaS_FLD"/>
</dbReference>
<dbReference type="EMBL" id="AUZY01008744">
    <property type="protein sequence ID" value="EQD44960.1"/>
    <property type="molecule type" value="Genomic_DNA"/>
</dbReference>
<evidence type="ECO:0000259" key="2">
    <source>
        <dbReference type="Pfam" id="PF08489"/>
    </source>
</evidence>
<dbReference type="Pfam" id="PF08489">
    <property type="entry name" value="TiaS_FLD"/>
    <property type="match status" value="1"/>
</dbReference>
<reference evidence="4" key="2">
    <citation type="journal article" date="2014" name="ISME J.">
        <title>Microbial stratification in low pH oxic and suboxic macroscopic growths along an acid mine drainage.</title>
        <authorList>
            <person name="Mendez-Garcia C."/>
            <person name="Mesa V."/>
            <person name="Sprenger R.R."/>
            <person name="Richter M."/>
            <person name="Diez M.S."/>
            <person name="Solano J."/>
            <person name="Bargiela R."/>
            <person name="Golyshina O.V."/>
            <person name="Manteca A."/>
            <person name="Ramos J.L."/>
            <person name="Gallego J.R."/>
            <person name="Llorente I."/>
            <person name="Martins Dos Santos V.A."/>
            <person name="Jensen O.N."/>
            <person name="Pelaez A.I."/>
            <person name="Sanchez J."/>
            <person name="Ferrer M."/>
        </authorList>
    </citation>
    <scope>NUCLEOTIDE SEQUENCE</scope>
</reference>
<gene>
    <name evidence="4" type="ORF">B1B_13279</name>
</gene>
<feature type="non-terminal residue" evidence="4">
    <location>
        <position position="1"/>
    </location>
</feature>
<dbReference type="Pfam" id="PF23783">
    <property type="entry name" value="Zn_ribbon_TiaS"/>
    <property type="match status" value="1"/>
</dbReference>
<protein>
    <submittedName>
        <fullName evidence="4">Uncharacterized protein</fullName>
    </submittedName>
</protein>
<dbReference type="PANTHER" id="PTHR40705:SF2">
    <property type="entry name" value="DUF1743 DOMAIN-CONTAINING PROTEIN"/>
    <property type="match status" value="1"/>
</dbReference>
<proteinExistence type="predicted"/>
<dbReference type="Gene3D" id="3.90.600.20">
    <property type="match status" value="1"/>
</dbReference>
<evidence type="ECO:0000313" key="4">
    <source>
        <dbReference type="EMBL" id="EQD44960.1"/>
    </source>
</evidence>
<dbReference type="PANTHER" id="PTHR40705">
    <property type="entry name" value="TRNA(ILE2) 2-AGMATINYLCYTIDINE SYNTHETASE TIAS"/>
    <property type="match status" value="1"/>
</dbReference>
<organism evidence="4">
    <name type="scientific">mine drainage metagenome</name>
    <dbReference type="NCBI Taxonomy" id="410659"/>
    <lineage>
        <taxon>unclassified sequences</taxon>
        <taxon>metagenomes</taxon>
        <taxon>ecological metagenomes</taxon>
    </lineage>
</organism>
<feature type="domain" description="TiaS FLD" evidence="2">
    <location>
        <begin position="3"/>
        <end position="81"/>
    </location>
</feature>
<dbReference type="AlphaFoldDB" id="T1ASD2"/>
<accession>T1ASD2</accession>
<dbReference type="InterPro" id="IPR055394">
    <property type="entry name" value="Zn_ribbon_TiaS"/>
</dbReference>
<name>T1ASD2_9ZZZZ</name>
<dbReference type="Gene3D" id="2.40.50.1010">
    <property type="match status" value="1"/>
</dbReference>
<feature type="domain" description="TiaS C-terminal zinc ribbon" evidence="3">
    <location>
        <begin position="182"/>
        <end position="208"/>
    </location>
</feature>
<comment type="caution">
    <text evidence="4">The sequence shown here is derived from an EMBL/GenBank/DDBJ whole genome shotgun (WGS) entry which is preliminary data.</text>
</comment>
<reference evidence="4" key="1">
    <citation type="submission" date="2013-08" db="EMBL/GenBank/DDBJ databases">
        <authorList>
            <person name="Mendez C."/>
            <person name="Richter M."/>
            <person name="Ferrer M."/>
            <person name="Sanchez J."/>
        </authorList>
    </citation>
    <scope>NUCLEOTIDE SEQUENCE</scope>
</reference>
<sequence>SLRREVDVGSVVEAQRRYPDLFLCTDPGTRRLLIAPHTPCPILFGLRSRRRGAPLRALATVRSEPVERWMLFCTNQGTGDHLLRRPAASIGPYESGRVEGLVGGAPTTMQGGHVRFPIVDADGTELVCMAFEPTKTLPAVGRSLRPGDRVKVWGGRAGDATFRVEGIEIVTRREVAGRSRAPRCPECERRARSLGTARGYRCPGCHARWPPEAARRVVVRPEFPAGVYHPTPSARRHLAPLGPETPLLPPNT</sequence>
<feature type="region of interest" description="Disordered" evidence="1">
    <location>
        <begin position="231"/>
        <end position="252"/>
    </location>
</feature>